<dbReference type="EMBL" id="BK029940">
    <property type="protein sequence ID" value="DAD55845.1"/>
    <property type="molecule type" value="Genomic_DNA"/>
</dbReference>
<accession>A0A8D9PES6</accession>
<protein>
    <submittedName>
        <fullName evidence="1">Uncharacterized protein</fullName>
    </submittedName>
</protein>
<reference evidence="1" key="1">
    <citation type="journal article" date="2021" name="Proc. Natl. Acad. Sci. U.S.A.">
        <title>A Catalog of Tens of Thousands of Viruses from Human Metagenomes Reveals Hidden Associations with Chronic Diseases.</title>
        <authorList>
            <person name="Tisza M.J."/>
            <person name="Buck C.B."/>
        </authorList>
    </citation>
    <scope>NUCLEOTIDE SEQUENCE</scope>
    <source>
        <strain evidence="1">CtOZu12</strain>
    </source>
</reference>
<proteinExistence type="predicted"/>
<name>A0A8D9PES6_9VIRU</name>
<organism evidence="1">
    <name type="scientific">Bacteriophage sp</name>
    <dbReference type="NCBI Taxonomy" id="38018"/>
    <lineage>
        <taxon>Viruses</taxon>
    </lineage>
</organism>
<sequence>MEVAHSNYTELYLHEFDDVLYNELYSTLYTV</sequence>
<evidence type="ECO:0000313" key="1">
    <source>
        <dbReference type="EMBL" id="DAD55845.1"/>
    </source>
</evidence>